<dbReference type="Proteomes" id="UP001501371">
    <property type="component" value="Unassembled WGS sequence"/>
</dbReference>
<dbReference type="PROSITE" id="PS50943">
    <property type="entry name" value="HTH_CROC1"/>
    <property type="match status" value="1"/>
</dbReference>
<evidence type="ECO:0000313" key="3">
    <source>
        <dbReference type="Proteomes" id="UP001501371"/>
    </source>
</evidence>
<name>A0ABP4FI86_9ACTN</name>
<protein>
    <submittedName>
        <fullName evidence="2">Transcriptional regulator WhiJ</fullName>
    </submittedName>
</protein>
<feature type="domain" description="HTH cro/C1-type" evidence="1">
    <location>
        <begin position="18"/>
        <end position="72"/>
    </location>
</feature>
<dbReference type="RefSeq" id="WP_344279368.1">
    <property type="nucleotide sequence ID" value="NZ_BAAAKV010000041.1"/>
</dbReference>
<comment type="caution">
    <text evidence="2">The sequence shown here is derived from an EMBL/GenBank/DDBJ whole genome shotgun (WGS) entry which is preliminary data.</text>
</comment>
<dbReference type="Gene3D" id="1.10.260.40">
    <property type="entry name" value="lambda repressor-like DNA-binding domains"/>
    <property type="match status" value="1"/>
</dbReference>
<dbReference type="InterPro" id="IPR010982">
    <property type="entry name" value="Lambda_DNA-bd_dom_sf"/>
</dbReference>
<accession>A0ABP4FI86</accession>
<dbReference type="SMART" id="SM00530">
    <property type="entry name" value="HTH_XRE"/>
    <property type="match status" value="1"/>
</dbReference>
<dbReference type="SUPFAM" id="SSF47413">
    <property type="entry name" value="lambda repressor-like DNA-binding domains"/>
    <property type="match status" value="1"/>
</dbReference>
<dbReference type="EMBL" id="BAAAKV010000041">
    <property type="protein sequence ID" value="GAA1182025.1"/>
    <property type="molecule type" value="Genomic_DNA"/>
</dbReference>
<sequence length="284" mass="32319">MPARSNPTARQARLGAELRKLRVRSGKPAREAAGLLSTDSAKISHIESGRLGVSEERIRKLAVLYECDDAALIDALCAIAREHRGQHWWDEYRGILGPGFLDIAELEHHARYLRYLQPVTFPGVMQTEDYARALFDSVLPKLPPAEVQARVEHRMRRKSIFDRDEPPEIVAVVHEAALRMRIGGRRIARRQLEHLMEMSQRPEVMLRIIPFTNEDFIDLTRTVLYAAGVVPQLDTVYVDTPLSGLFLDAAAELEKNRTLLDFAEQASMEPDESRSFIHHIAREL</sequence>
<evidence type="ECO:0000259" key="1">
    <source>
        <dbReference type="PROSITE" id="PS50943"/>
    </source>
</evidence>
<dbReference type="Pfam" id="PF13560">
    <property type="entry name" value="HTH_31"/>
    <property type="match status" value="1"/>
</dbReference>
<dbReference type="InterPro" id="IPR001387">
    <property type="entry name" value="Cro/C1-type_HTH"/>
</dbReference>
<reference evidence="3" key="1">
    <citation type="journal article" date="2019" name="Int. J. Syst. Evol. Microbiol.">
        <title>The Global Catalogue of Microorganisms (GCM) 10K type strain sequencing project: providing services to taxonomists for standard genome sequencing and annotation.</title>
        <authorList>
            <consortium name="The Broad Institute Genomics Platform"/>
            <consortium name="The Broad Institute Genome Sequencing Center for Infectious Disease"/>
            <person name="Wu L."/>
            <person name="Ma J."/>
        </authorList>
    </citation>
    <scope>NUCLEOTIDE SEQUENCE [LARGE SCALE GENOMIC DNA]</scope>
    <source>
        <strain evidence="3">JCM 12696</strain>
    </source>
</reference>
<keyword evidence="3" id="KW-1185">Reference proteome</keyword>
<dbReference type="InterPro" id="IPR043917">
    <property type="entry name" value="DUF5753"/>
</dbReference>
<dbReference type="CDD" id="cd00093">
    <property type="entry name" value="HTH_XRE"/>
    <property type="match status" value="1"/>
</dbReference>
<gene>
    <name evidence="2" type="primary">whiJ</name>
    <name evidence="2" type="ORF">GCM10009654_44060</name>
</gene>
<dbReference type="Pfam" id="PF19054">
    <property type="entry name" value="DUF5753"/>
    <property type="match status" value="1"/>
</dbReference>
<organism evidence="2 3">
    <name type="scientific">Streptomyces hebeiensis</name>
    <dbReference type="NCBI Taxonomy" id="229486"/>
    <lineage>
        <taxon>Bacteria</taxon>
        <taxon>Bacillati</taxon>
        <taxon>Actinomycetota</taxon>
        <taxon>Actinomycetes</taxon>
        <taxon>Kitasatosporales</taxon>
        <taxon>Streptomycetaceae</taxon>
        <taxon>Streptomyces</taxon>
    </lineage>
</organism>
<proteinExistence type="predicted"/>
<evidence type="ECO:0000313" key="2">
    <source>
        <dbReference type="EMBL" id="GAA1182025.1"/>
    </source>
</evidence>